<comment type="similarity">
    <text evidence="2 9">Belongs to the membrane fusion protein (MFP) (TC 8.A.1) family.</text>
</comment>
<evidence type="ECO:0000256" key="8">
    <source>
        <dbReference type="ARBA" id="ARBA00023136"/>
    </source>
</evidence>
<evidence type="ECO:0000313" key="14">
    <source>
        <dbReference type="Proteomes" id="UP000595894"/>
    </source>
</evidence>
<protein>
    <recommendedName>
        <fullName evidence="9">Membrane fusion protein (MFP) family protein</fullName>
    </recommendedName>
</protein>
<reference evidence="14" key="1">
    <citation type="submission" date="2020-09" db="EMBL/GenBank/DDBJ databases">
        <title>Sphingomonas sp., a new species isolated from pork steak.</title>
        <authorList>
            <person name="Heidler von Heilborn D."/>
        </authorList>
    </citation>
    <scope>NUCLEOTIDE SEQUENCE [LARGE SCALE GENOMIC DNA]</scope>
</reference>
<dbReference type="GO" id="GO:0015031">
    <property type="term" value="P:protein transport"/>
    <property type="evidence" value="ECO:0007669"/>
    <property type="project" value="InterPro"/>
</dbReference>
<keyword evidence="4 9" id="KW-1003">Cell membrane</keyword>
<evidence type="ECO:0000256" key="5">
    <source>
        <dbReference type="ARBA" id="ARBA00022519"/>
    </source>
</evidence>
<keyword evidence="8 9" id="KW-0472">Membrane</keyword>
<dbReference type="PANTHER" id="PTHR30386">
    <property type="entry name" value="MEMBRANE FUSION SUBUNIT OF EMRAB-TOLC MULTIDRUG EFFLUX PUMP"/>
    <property type="match status" value="1"/>
</dbReference>
<feature type="domain" description="AprE-like long alpha-helical hairpin" evidence="11">
    <location>
        <begin position="107"/>
        <end position="296"/>
    </location>
</feature>
<name>A0A974NU59_9SPHN</name>
<gene>
    <name evidence="13" type="ORF">H5J25_16520</name>
</gene>
<dbReference type="Gene3D" id="2.40.30.170">
    <property type="match status" value="1"/>
</dbReference>
<keyword evidence="7 9" id="KW-1133">Transmembrane helix</keyword>
<feature type="coiled-coil region" evidence="10">
    <location>
        <begin position="226"/>
        <end position="253"/>
    </location>
</feature>
<feature type="domain" description="AprE-like beta-barrel" evidence="12">
    <location>
        <begin position="339"/>
        <end position="431"/>
    </location>
</feature>
<evidence type="ECO:0000313" key="13">
    <source>
        <dbReference type="EMBL" id="QQV76955.1"/>
    </source>
</evidence>
<sequence>MSVHTMSTTVASGSRVADPAALDDSPRRAILIGGIVAALFFVGFLGWAALTRLDAAAHGEGRVIVAGNRQVIQHRYGGNIEQLLVKEGDHVRAGQILVRLSESEVMATERALAAAVIDLQAQRARLEAEVTGGPIRWPSAFAKASDQDRPLIEAAKQIQLAQATARRSVLTSGRSVFSEQQDQYGRQIQGFEAQAISIAQQRRSLQAQLESTSRLAERGDVSRNTVRALERSLAELDGNAADYAARAAALREQIAGTGEQKTQLARQSTNESAKLLRDTQFQLNDALPKWIAAKEQVERVVIRAPVTGRVVDLRAHSVGGVVAPGETVLDIVPDVASLEIRATFAPEDIDGVQSGVEAEVKFLSLHDRALPILMGRVRSVSADSVQNQRTGLYHFTADIVVPDDQIARLRSVRGANTGIRPGVPVQITVKLRRRTALEYMIEPLRDTMTYSMSER</sequence>
<keyword evidence="3 9" id="KW-0813">Transport</keyword>
<evidence type="ECO:0000256" key="3">
    <source>
        <dbReference type="ARBA" id="ARBA00022448"/>
    </source>
</evidence>
<evidence type="ECO:0000256" key="2">
    <source>
        <dbReference type="ARBA" id="ARBA00009477"/>
    </source>
</evidence>
<evidence type="ECO:0000256" key="6">
    <source>
        <dbReference type="ARBA" id="ARBA00022692"/>
    </source>
</evidence>
<keyword evidence="14" id="KW-1185">Reference proteome</keyword>
<dbReference type="NCBIfam" id="TIGR01843">
    <property type="entry name" value="type_I_hlyD"/>
    <property type="match status" value="1"/>
</dbReference>
<dbReference type="Pfam" id="PF25994">
    <property type="entry name" value="HH_AprE"/>
    <property type="match status" value="1"/>
</dbReference>
<dbReference type="GO" id="GO:0005886">
    <property type="term" value="C:plasma membrane"/>
    <property type="evidence" value="ECO:0007669"/>
    <property type="project" value="UniProtKB-SubCell"/>
</dbReference>
<evidence type="ECO:0000256" key="9">
    <source>
        <dbReference type="RuleBase" id="RU365093"/>
    </source>
</evidence>
<dbReference type="InterPro" id="IPR010129">
    <property type="entry name" value="T1SS_HlyD"/>
</dbReference>
<dbReference type="PRINTS" id="PR01490">
    <property type="entry name" value="RTXTOXIND"/>
</dbReference>
<dbReference type="InterPro" id="IPR058982">
    <property type="entry name" value="Beta-barrel_AprE"/>
</dbReference>
<evidence type="ECO:0000256" key="7">
    <source>
        <dbReference type="ARBA" id="ARBA00022989"/>
    </source>
</evidence>
<keyword evidence="10" id="KW-0175">Coiled coil</keyword>
<dbReference type="Gene3D" id="2.40.50.100">
    <property type="match status" value="1"/>
</dbReference>
<proteinExistence type="inferred from homology"/>
<dbReference type="EMBL" id="CP061035">
    <property type="protein sequence ID" value="QQV76955.1"/>
    <property type="molecule type" value="Genomic_DNA"/>
</dbReference>
<keyword evidence="6 9" id="KW-0812">Transmembrane</keyword>
<evidence type="ECO:0000259" key="11">
    <source>
        <dbReference type="Pfam" id="PF25994"/>
    </source>
</evidence>
<evidence type="ECO:0000256" key="1">
    <source>
        <dbReference type="ARBA" id="ARBA00004377"/>
    </source>
</evidence>
<dbReference type="KEGG" id="sari:H5J25_16520"/>
<organism evidence="13 14">
    <name type="scientific">Sphingomonas aliaeris</name>
    <dbReference type="NCBI Taxonomy" id="2759526"/>
    <lineage>
        <taxon>Bacteria</taxon>
        <taxon>Pseudomonadati</taxon>
        <taxon>Pseudomonadota</taxon>
        <taxon>Alphaproteobacteria</taxon>
        <taxon>Sphingomonadales</taxon>
        <taxon>Sphingomonadaceae</taxon>
        <taxon>Sphingomonas</taxon>
    </lineage>
</organism>
<feature type="transmembrane region" description="Helical" evidence="9">
    <location>
        <begin position="29"/>
        <end position="50"/>
    </location>
</feature>
<dbReference type="AlphaFoldDB" id="A0A974NU59"/>
<keyword evidence="5 9" id="KW-0997">Cell inner membrane</keyword>
<dbReference type="Proteomes" id="UP000595894">
    <property type="component" value="Chromosome"/>
</dbReference>
<dbReference type="Pfam" id="PF26002">
    <property type="entry name" value="Beta-barrel_AprE"/>
    <property type="match status" value="1"/>
</dbReference>
<dbReference type="PANTHER" id="PTHR30386:SF17">
    <property type="entry name" value="ALKALINE PROTEASE SECRETION PROTEIN APRE"/>
    <property type="match status" value="1"/>
</dbReference>
<evidence type="ECO:0000256" key="10">
    <source>
        <dbReference type="SAM" id="Coils"/>
    </source>
</evidence>
<evidence type="ECO:0000256" key="4">
    <source>
        <dbReference type="ARBA" id="ARBA00022475"/>
    </source>
</evidence>
<accession>A0A974NU59</accession>
<evidence type="ECO:0000259" key="12">
    <source>
        <dbReference type="Pfam" id="PF26002"/>
    </source>
</evidence>
<dbReference type="InterPro" id="IPR050739">
    <property type="entry name" value="MFP"/>
</dbReference>
<dbReference type="RefSeq" id="WP_202092972.1">
    <property type="nucleotide sequence ID" value="NZ_CP061035.1"/>
</dbReference>
<comment type="subcellular location">
    <subcellularLocation>
        <location evidence="1 9">Cell inner membrane</location>
        <topology evidence="1 9">Single-pass membrane protein</topology>
    </subcellularLocation>
</comment>
<dbReference type="InterPro" id="IPR058781">
    <property type="entry name" value="HH_AprE-like"/>
</dbReference>